<sequence length="73" mass="7647">MAALPSGSPTPLRVTVPIPSPPVERNLTAVVERNAGKNQHAVRGIHVIAAIFTNCGYRLLAFQCAATPRSGIA</sequence>
<protein>
    <submittedName>
        <fullName evidence="1">Uncharacterized protein</fullName>
    </submittedName>
</protein>
<accession>A0A379SNT0</accession>
<dbReference type="AlphaFoldDB" id="A0A379SNT0"/>
<proteinExistence type="predicted"/>
<reference evidence="1 2" key="1">
    <citation type="submission" date="2018-06" db="EMBL/GenBank/DDBJ databases">
        <authorList>
            <consortium name="Pathogen Informatics"/>
            <person name="Doyle S."/>
        </authorList>
    </citation>
    <scope>NUCLEOTIDE SEQUENCE [LARGE SCALE GENOMIC DNA]</scope>
    <source>
        <strain evidence="1 2">NCTC7303</strain>
    </source>
</reference>
<gene>
    <name evidence="1" type="ORF">NCTC7303_02153</name>
</gene>
<organism evidence="1 2">
    <name type="scientific">Salmonella enterica subsp. arizonae</name>
    <dbReference type="NCBI Taxonomy" id="59203"/>
    <lineage>
        <taxon>Bacteria</taxon>
        <taxon>Pseudomonadati</taxon>
        <taxon>Pseudomonadota</taxon>
        <taxon>Gammaproteobacteria</taxon>
        <taxon>Enterobacterales</taxon>
        <taxon>Enterobacteriaceae</taxon>
        <taxon>Salmonella</taxon>
    </lineage>
</organism>
<evidence type="ECO:0000313" key="2">
    <source>
        <dbReference type="Proteomes" id="UP000255443"/>
    </source>
</evidence>
<evidence type="ECO:0000313" key="1">
    <source>
        <dbReference type="EMBL" id="SUG29954.1"/>
    </source>
</evidence>
<dbReference type="Proteomes" id="UP000255443">
    <property type="component" value="Unassembled WGS sequence"/>
</dbReference>
<name>A0A379SNT0_SALER</name>
<dbReference type="EMBL" id="UGXC01000002">
    <property type="protein sequence ID" value="SUG29954.1"/>
    <property type="molecule type" value="Genomic_DNA"/>
</dbReference>